<sequence length="95" mass="9712">MAILLPQQFFTLAAGVGKSYYENLAGGTNAAVTVQNNSANPVNLVLTRVNAPVITYVIPGGNSLTLSVQLLLVAALQATAAGAAFGFIQVATSDF</sequence>
<dbReference type="AlphaFoldDB" id="A0A917C112"/>
<dbReference type="EMBL" id="BMKR01000004">
    <property type="protein sequence ID" value="GGF67204.1"/>
    <property type="molecule type" value="Genomic_DNA"/>
</dbReference>
<name>A0A917C112_9BACL</name>
<accession>A0A917C112</accession>
<reference evidence="1" key="2">
    <citation type="submission" date="2020-09" db="EMBL/GenBank/DDBJ databases">
        <authorList>
            <person name="Sun Q."/>
            <person name="Zhou Y."/>
        </authorList>
    </citation>
    <scope>NUCLEOTIDE SEQUENCE</scope>
    <source>
        <strain evidence="1">CGMCC 1.16134</strain>
    </source>
</reference>
<dbReference type="Proteomes" id="UP000637643">
    <property type="component" value="Unassembled WGS sequence"/>
</dbReference>
<keyword evidence="2" id="KW-1185">Reference proteome</keyword>
<evidence type="ECO:0000313" key="2">
    <source>
        <dbReference type="Proteomes" id="UP000637643"/>
    </source>
</evidence>
<proteinExistence type="predicted"/>
<evidence type="ECO:0000313" key="1">
    <source>
        <dbReference type="EMBL" id="GGF67204.1"/>
    </source>
</evidence>
<comment type="caution">
    <text evidence="1">The sequence shown here is derived from an EMBL/GenBank/DDBJ whole genome shotgun (WGS) entry which is preliminary data.</text>
</comment>
<gene>
    <name evidence="1" type="ORF">GCM10010912_10210</name>
</gene>
<protein>
    <submittedName>
        <fullName evidence="1">Uncharacterized protein</fullName>
    </submittedName>
</protein>
<organism evidence="1 2">
    <name type="scientific">Paenibacillus albidus</name>
    <dbReference type="NCBI Taxonomy" id="2041023"/>
    <lineage>
        <taxon>Bacteria</taxon>
        <taxon>Bacillati</taxon>
        <taxon>Bacillota</taxon>
        <taxon>Bacilli</taxon>
        <taxon>Bacillales</taxon>
        <taxon>Paenibacillaceae</taxon>
        <taxon>Paenibacillus</taxon>
    </lineage>
</organism>
<dbReference type="RefSeq" id="WP_189022649.1">
    <property type="nucleotide sequence ID" value="NZ_BMKR01000004.1"/>
</dbReference>
<reference evidence="1" key="1">
    <citation type="journal article" date="2014" name="Int. J. Syst. Evol. Microbiol.">
        <title>Complete genome sequence of Corynebacterium casei LMG S-19264T (=DSM 44701T), isolated from a smear-ripened cheese.</title>
        <authorList>
            <consortium name="US DOE Joint Genome Institute (JGI-PGF)"/>
            <person name="Walter F."/>
            <person name="Albersmeier A."/>
            <person name="Kalinowski J."/>
            <person name="Ruckert C."/>
        </authorList>
    </citation>
    <scope>NUCLEOTIDE SEQUENCE</scope>
    <source>
        <strain evidence="1">CGMCC 1.16134</strain>
    </source>
</reference>